<dbReference type="Proteomes" id="UP000281061">
    <property type="component" value="Unassembled WGS sequence"/>
</dbReference>
<keyword evidence="3" id="KW-0238">DNA-binding</keyword>
<dbReference type="RefSeq" id="WP_088770638.1">
    <property type="nucleotide sequence ID" value="NZ_CP022130.1"/>
</dbReference>
<dbReference type="PRINTS" id="PR00036">
    <property type="entry name" value="HTHLACI"/>
</dbReference>
<dbReference type="InterPro" id="IPR028082">
    <property type="entry name" value="Peripla_BP_I"/>
</dbReference>
<evidence type="ECO:0000256" key="2">
    <source>
        <dbReference type="ARBA" id="ARBA00023015"/>
    </source>
</evidence>
<accession>A0AB37RIH3</accession>
<dbReference type="Gene3D" id="3.40.50.2300">
    <property type="match status" value="2"/>
</dbReference>
<gene>
    <name evidence="6" type="ORF">D6U17_05935</name>
</gene>
<dbReference type="EMBL" id="RDCL01000049">
    <property type="protein sequence ID" value="RMW55788.1"/>
    <property type="molecule type" value="Genomic_DNA"/>
</dbReference>
<organism evidence="6 7">
    <name type="scientific">Lactiplantibacillus pentosus</name>
    <name type="common">Lactobacillus pentosus</name>
    <dbReference type="NCBI Taxonomy" id="1589"/>
    <lineage>
        <taxon>Bacteria</taxon>
        <taxon>Bacillati</taxon>
        <taxon>Bacillota</taxon>
        <taxon>Bacilli</taxon>
        <taxon>Lactobacillales</taxon>
        <taxon>Lactobacillaceae</taxon>
        <taxon>Lactiplantibacillus</taxon>
    </lineage>
</organism>
<dbReference type="AlphaFoldDB" id="A0AB37RIH3"/>
<evidence type="ECO:0000256" key="3">
    <source>
        <dbReference type="ARBA" id="ARBA00023125"/>
    </source>
</evidence>
<dbReference type="InterPro" id="IPR010982">
    <property type="entry name" value="Lambda_DNA-bd_dom_sf"/>
</dbReference>
<dbReference type="PROSITE" id="PS50932">
    <property type="entry name" value="HTH_LACI_2"/>
    <property type="match status" value="1"/>
</dbReference>
<dbReference type="CDD" id="cd01392">
    <property type="entry name" value="HTH_LacI"/>
    <property type="match status" value="1"/>
</dbReference>
<name>A0AB37RIH3_LACPE</name>
<dbReference type="SMART" id="SM00354">
    <property type="entry name" value="HTH_LACI"/>
    <property type="match status" value="1"/>
</dbReference>
<comment type="caution">
    <text evidence="6">The sequence shown here is derived from an EMBL/GenBank/DDBJ whole genome shotgun (WGS) entry which is preliminary data.</text>
</comment>
<keyword evidence="1" id="KW-0678">Repressor</keyword>
<evidence type="ECO:0000256" key="4">
    <source>
        <dbReference type="ARBA" id="ARBA00023163"/>
    </source>
</evidence>
<proteinExistence type="predicted"/>
<evidence type="ECO:0000313" key="7">
    <source>
        <dbReference type="Proteomes" id="UP000281061"/>
    </source>
</evidence>
<keyword evidence="2" id="KW-0805">Transcription regulation</keyword>
<dbReference type="Pfam" id="PF13377">
    <property type="entry name" value="Peripla_BP_3"/>
    <property type="match status" value="1"/>
</dbReference>
<dbReference type="PANTHER" id="PTHR30146">
    <property type="entry name" value="LACI-RELATED TRANSCRIPTIONAL REPRESSOR"/>
    <property type="match status" value="1"/>
</dbReference>
<dbReference type="PANTHER" id="PTHR30146:SF95">
    <property type="entry name" value="RIBOSE OPERON REPRESSOR"/>
    <property type="match status" value="1"/>
</dbReference>
<dbReference type="SUPFAM" id="SSF47413">
    <property type="entry name" value="lambda repressor-like DNA-binding domains"/>
    <property type="match status" value="1"/>
</dbReference>
<dbReference type="GO" id="GO:0000976">
    <property type="term" value="F:transcription cis-regulatory region binding"/>
    <property type="evidence" value="ECO:0007669"/>
    <property type="project" value="TreeGrafter"/>
</dbReference>
<protein>
    <submittedName>
        <fullName evidence="6">LacI family transcriptional regulator</fullName>
    </submittedName>
</protein>
<reference evidence="6 7" key="1">
    <citation type="submission" date="2018-10" db="EMBL/GenBank/DDBJ databases">
        <title>Genome sequences of five Lactobacillus pentosus strains isolated from brines of traditionally fermented spanish-style green table olives and differences between them.</title>
        <authorList>
            <person name="Jimenez Diaz R."/>
        </authorList>
    </citation>
    <scope>NUCLEOTIDE SEQUENCE [LARGE SCALE GENOMIC DNA]</scope>
    <source>
        <strain evidence="6 7">IG8</strain>
    </source>
</reference>
<dbReference type="SUPFAM" id="SSF53822">
    <property type="entry name" value="Periplasmic binding protein-like I"/>
    <property type="match status" value="1"/>
</dbReference>
<dbReference type="CDD" id="cd06291">
    <property type="entry name" value="PBP1_Qymf-like"/>
    <property type="match status" value="1"/>
</dbReference>
<dbReference type="GO" id="GO:0003700">
    <property type="term" value="F:DNA-binding transcription factor activity"/>
    <property type="evidence" value="ECO:0007669"/>
    <property type="project" value="TreeGrafter"/>
</dbReference>
<evidence type="ECO:0000313" key="6">
    <source>
        <dbReference type="EMBL" id="RMW55788.1"/>
    </source>
</evidence>
<dbReference type="Pfam" id="PF00356">
    <property type="entry name" value="LacI"/>
    <property type="match status" value="1"/>
</dbReference>
<dbReference type="InterPro" id="IPR000843">
    <property type="entry name" value="HTH_LacI"/>
</dbReference>
<dbReference type="Gene3D" id="1.10.260.40">
    <property type="entry name" value="lambda repressor-like DNA-binding domains"/>
    <property type="match status" value="1"/>
</dbReference>
<dbReference type="PROSITE" id="PS00356">
    <property type="entry name" value="HTH_LACI_1"/>
    <property type="match status" value="1"/>
</dbReference>
<dbReference type="InterPro" id="IPR046335">
    <property type="entry name" value="LacI/GalR-like_sensor"/>
</dbReference>
<feature type="domain" description="HTH lacI-type" evidence="5">
    <location>
        <begin position="3"/>
        <end position="57"/>
    </location>
</feature>
<evidence type="ECO:0000256" key="1">
    <source>
        <dbReference type="ARBA" id="ARBA00022491"/>
    </source>
</evidence>
<keyword evidence="4" id="KW-0804">Transcription</keyword>
<sequence>MMAKLEDVAKLANVSKTTVSRVLNHRGYLSEQTINKVHQAMATLNYRPNVIAQQLYKNQTNLIGILLPTVANPFFGELSVALERRLYQQHYKVLIGNSMNDSDKEQDYLEQLLNKQIDGLIVGTHNRGIREYQEMNLPVVAIDRMVNTDIPIVAADNYAGGKLATELLLKGGATKIIHVNGPKKLAVAAHRRREAYEDVMRLHGLTPITYEIDFNIAESDKKAQLQQIFSDYPDVEGIFSSNDTDAALLLQIAAEMGRRVPDDFRLIGFDGTQIVRELLPQLTTIIQPIDEIATQAVSTLQRRIKGEQTDHEIILPVKLWPGATI</sequence>
<evidence type="ECO:0000259" key="5">
    <source>
        <dbReference type="PROSITE" id="PS50932"/>
    </source>
</evidence>